<proteinExistence type="predicted"/>
<feature type="domain" description="AsmA" evidence="1">
    <location>
        <begin position="4"/>
        <end position="521"/>
    </location>
</feature>
<dbReference type="PANTHER" id="PTHR30441:SF9">
    <property type="entry name" value="ASMA FAMILY PROTEIN YHJG"/>
    <property type="match status" value="1"/>
</dbReference>
<dbReference type="InterPro" id="IPR007844">
    <property type="entry name" value="AsmA"/>
</dbReference>
<dbReference type="Proteomes" id="UP000637267">
    <property type="component" value="Unassembled WGS sequence"/>
</dbReference>
<accession>A0ABQ2P751</accession>
<dbReference type="EMBL" id="BMLX01000001">
    <property type="protein sequence ID" value="GGP19915.1"/>
    <property type="molecule type" value="Genomic_DNA"/>
</dbReference>
<keyword evidence="3" id="KW-1185">Reference proteome</keyword>
<dbReference type="PANTHER" id="PTHR30441">
    <property type="entry name" value="DUF748 DOMAIN-CONTAINING PROTEIN"/>
    <property type="match status" value="1"/>
</dbReference>
<evidence type="ECO:0000259" key="1">
    <source>
        <dbReference type="Pfam" id="PF05170"/>
    </source>
</evidence>
<evidence type="ECO:0000313" key="2">
    <source>
        <dbReference type="EMBL" id="GGP19915.1"/>
    </source>
</evidence>
<name>A0ABQ2P751_9NEIS</name>
<dbReference type="InterPro" id="IPR052894">
    <property type="entry name" value="AsmA-related"/>
</dbReference>
<organism evidence="2 3">
    <name type="scientific">Silvimonas iriomotensis</name>
    <dbReference type="NCBI Taxonomy" id="449662"/>
    <lineage>
        <taxon>Bacteria</taxon>
        <taxon>Pseudomonadati</taxon>
        <taxon>Pseudomonadota</taxon>
        <taxon>Betaproteobacteria</taxon>
        <taxon>Neisseriales</taxon>
        <taxon>Chitinibacteraceae</taxon>
        <taxon>Silvimonas</taxon>
    </lineage>
</organism>
<reference evidence="3" key="1">
    <citation type="journal article" date="2019" name="Int. J. Syst. Evol. Microbiol.">
        <title>The Global Catalogue of Microorganisms (GCM) 10K type strain sequencing project: providing services to taxonomists for standard genome sequencing and annotation.</title>
        <authorList>
            <consortium name="The Broad Institute Genomics Platform"/>
            <consortium name="The Broad Institute Genome Sequencing Center for Infectious Disease"/>
            <person name="Wu L."/>
            <person name="Ma J."/>
        </authorList>
    </citation>
    <scope>NUCLEOTIDE SEQUENCE [LARGE SCALE GENOMIC DNA]</scope>
    <source>
        <strain evidence="3">CGMCC 1.8859</strain>
    </source>
</reference>
<dbReference type="Pfam" id="PF05170">
    <property type="entry name" value="AsmA"/>
    <property type="match status" value="1"/>
</dbReference>
<comment type="caution">
    <text evidence="2">The sequence shown here is derived from an EMBL/GenBank/DDBJ whole genome shotgun (WGS) entry which is preliminary data.</text>
</comment>
<gene>
    <name evidence="2" type="ORF">GCM10010970_12980</name>
</gene>
<evidence type="ECO:0000313" key="3">
    <source>
        <dbReference type="Proteomes" id="UP000637267"/>
    </source>
</evidence>
<protein>
    <submittedName>
        <fullName evidence="2">Membrane protein</fullName>
    </submittedName>
</protein>
<sequence>MLAVIVALIALAIYLFNWNMLRGPIAERVSDKLGRQFAITGNLDVKLGWTPTITAEGLTLANAPWSKTPTMASLQKLEFDLPLKPLLHKEVQLPRVVLTGPDVTLEQNAQGQNNWTFDKLATSSNDQTSSSAPAVKLGQVNVENGHVHYLDTQGSDVNATVATRNGLEGAEAAIDIAAKGAFRKLDFNVNATGGGVLDLREADKPYPLEASGVVGQTRFAAKGTVTNPQKLGVLSLNFNLSGQSLAQLFPILKLPLPATPPYRLAGHLQHQNQVWQLQRFTGRVGSSDLSGNFAVDLAPKTKMITADLQSQKVDLADFSGFIGARSESGQPAPPKGDRVLPDNPFNVEKLNVANADVKFHGAQIVNASLPLDNLDAHLLLQDGVLRFDPLNVGVAGGHVVSKLSLDSNATPLKTAVDASASRLQLTQLVPELGKSKEASAGLVGGKARLDMQGNSVAKMLGSANGNVAVIMDGGQISKLLMRLTNLDVANLVPILFTGDKPVPVRCMVADLGATNGDATIKTLILDTDKQVVTGSGNINFRDEHIDMALKSNPKDISLVAFRGPINISGPFKKPSVRPSLPQPVGRAAAAVGLAFISPPLALLPLVDIGTAKDTPCAQMMETASAHAVQTPTTVHKARP</sequence>